<reference evidence="2" key="1">
    <citation type="submission" date="2022-10" db="EMBL/GenBank/DDBJ databases">
        <title>Culturing micro-colonial fungi from biological soil crusts in the Mojave desert and describing Neophaeococcomyces mojavensis, and introducing the new genera and species Taxawa tesnikishii.</title>
        <authorList>
            <person name="Kurbessoian T."/>
            <person name="Stajich J.E."/>
        </authorList>
    </citation>
    <scope>NUCLEOTIDE SEQUENCE</scope>
    <source>
        <strain evidence="2">TK_1</strain>
    </source>
</reference>
<accession>A0ABQ9P093</accession>
<name>A0ABQ9P093_9PEZI</name>
<sequence length="550" mass="61178">MAPSNTRILIIGAGSRGTAYARAIHQSSSTTGGTVVAVAEPIAFKRQELGTKYIWGPLNRPPKPEEEFTDWRQFLKYEEVRRKRQNAGETVEPGIDAVIVCVLDEMHVDVVEGLAPLGLHVLCEKPLATRLEDCVKMYRSLAPEQGRAAETIFGIGHVLRYSPHNMLLRELLLDRGVVEDVVSVEHTEPVGWWHFSHSYVRYVLGAQELMDLAGADGFTRGNWRKGSKTAPSLLTKSCHDIDFLLWLLCSPPTNSQRPPHLPSFLTSTGSLKFFRKSRKPAAAGDATNCLSCSIEKDCMYSAKKIYLEKHLAKGDTGWPVKIVNPEIEDLYRTSGIDAAADELLRNLAEDYTPDTPVEEVESRPWFGRCVWESDNDVVDDQCVTITWEDDPLTAHANGEVQGNGDAAHALQGRTAKTATFHMIAFTEAICERRGRIYGTKGEITYDSKTISVHDFASGETKVHHPHLAGGGHGGGDDSLARQFVLAVDAVKSGRMDAEEAQRVFLGCSLEEVVRSHAMVFAAEEARRERKVVDWAEWWEREVTGRLQRTK</sequence>
<dbReference type="PANTHER" id="PTHR43377">
    <property type="entry name" value="BILIVERDIN REDUCTASE A"/>
    <property type="match status" value="1"/>
</dbReference>
<evidence type="ECO:0000313" key="2">
    <source>
        <dbReference type="EMBL" id="KAJ9668027.1"/>
    </source>
</evidence>
<keyword evidence="3" id="KW-1185">Reference proteome</keyword>
<evidence type="ECO:0000259" key="1">
    <source>
        <dbReference type="Pfam" id="PF01408"/>
    </source>
</evidence>
<dbReference type="InterPro" id="IPR051450">
    <property type="entry name" value="Gfo/Idh/MocA_Oxidoreductases"/>
</dbReference>
<dbReference type="Proteomes" id="UP001172684">
    <property type="component" value="Unassembled WGS sequence"/>
</dbReference>
<dbReference type="InterPro" id="IPR036291">
    <property type="entry name" value="NAD(P)-bd_dom_sf"/>
</dbReference>
<gene>
    <name evidence="2" type="ORF">H2201_001833</name>
</gene>
<dbReference type="Gene3D" id="3.30.360.10">
    <property type="entry name" value="Dihydrodipicolinate Reductase, domain 2"/>
    <property type="match status" value="1"/>
</dbReference>
<protein>
    <recommendedName>
        <fullName evidence="1">Gfo/Idh/MocA-like oxidoreductase N-terminal domain-containing protein</fullName>
    </recommendedName>
</protein>
<dbReference type="Pfam" id="PF01408">
    <property type="entry name" value="GFO_IDH_MocA"/>
    <property type="match status" value="1"/>
</dbReference>
<dbReference type="PANTHER" id="PTHR43377:SF12">
    <property type="entry name" value="BINDING ROSSMANN FOLD OXIDOREDUCTASE, PUTATIVE (AFU_ORTHOLOGUE AFUA_3G11840)-RELATED"/>
    <property type="match status" value="1"/>
</dbReference>
<organism evidence="2 3">
    <name type="scientific">Coniosporium apollinis</name>
    <dbReference type="NCBI Taxonomy" id="61459"/>
    <lineage>
        <taxon>Eukaryota</taxon>
        <taxon>Fungi</taxon>
        <taxon>Dikarya</taxon>
        <taxon>Ascomycota</taxon>
        <taxon>Pezizomycotina</taxon>
        <taxon>Dothideomycetes</taxon>
        <taxon>Dothideomycetes incertae sedis</taxon>
        <taxon>Coniosporium</taxon>
    </lineage>
</organism>
<feature type="domain" description="Gfo/Idh/MocA-like oxidoreductase N-terminal" evidence="1">
    <location>
        <begin position="7"/>
        <end position="142"/>
    </location>
</feature>
<evidence type="ECO:0000313" key="3">
    <source>
        <dbReference type="Proteomes" id="UP001172684"/>
    </source>
</evidence>
<comment type="caution">
    <text evidence="2">The sequence shown here is derived from an EMBL/GenBank/DDBJ whole genome shotgun (WGS) entry which is preliminary data.</text>
</comment>
<dbReference type="EMBL" id="JAPDRL010000009">
    <property type="protein sequence ID" value="KAJ9668027.1"/>
    <property type="molecule type" value="Genomic_DNA"/>
</dbReference>
<dbReference type="SUPFAM" id="SSF51735">
    <property type="entry name" value="NAD(P)-binding Rossmann-fold domains"/>
    <property type="match status" value="1"/>
</dbReference>
<proteinExistence type="predicted"/>
<dbReference type="Gene3D" id="3.40.50.720">
    <property type="entry name" value="NAD(P)-binding Rossmann-like Domain"/>
    <property type="match status" value="1"/>
</dbReference>
<dbReference type="SUPFAM" id="SSF55347">
    <property type="entry name" value="Glyceraldehyde-3-phosphate dehydrogenase-like, C-terminal domain"/>
    <property type="match status" value="1"/>
</dbReference>
<dbReference type="InterPro" id="IPR000683">
    <property type="entry name" value="Gfo/Idh/MocA-like_OxRdtase_N"/>
</dbReference>